<name>A0AAV6WKQ2_9LAMI</name>
<dbReference type="GO" id="GO:0003677">
    <property type="term" value="F:DNA binding"/>
    <property type="evidence" value="ECO:0007669"/>
    <property type="project" value="UniProtKB-KW"/>
</dbReference>
<sequence>MSEPQLPNPSDQPDESISPDPLLKSGSFIDADRNDAVEESGEQQQPDEQSPNVEFPPGTVIAAQPISMVLPGECTPEAAAPRSVRRRDPEEMSKKPTWLPEDWTIDLKVRTSGATAGLIDRYYVEPSEQKRRFRSKNEVLHFLETGNKLKRKPNSEADVEPSASPGSRKQRKSSGKGKKSEVLSSDSQKQKKSSGKGKKSEVLSSDSVLQPTPLNSVPADTPQEI</sequence>
<dbReference type="Gene3D" id="3.30.890.10">
    <property type="entry name" value="Methyl-cpg-binding Protein 2, Chain A"/>
    <property type="match status" value="1"/>
</dbReference>
<protein>
    <recommendedName>
        <fullName evidence="7">MBD domain-containing protein</fullName>
    </recommendedName>
</protein>
<dbReference type="EMBL" id="WHWC01000013">
    <property type="protein sequence ID" value="KAG8371143.1"/>
    <property type="molecule type" value="Genomic_DNA"/>
</dbReference>
<comment type="caution">
    <text evidence="8">The sequence shown here is derived from an EMBL/GenBank/DDBJ whole genome shotgun (WGS) entry which is preliminary data.</text>
</comment>
<accession>A0AAV6WKQ2</accession>
<feature type="region of interest" description="Disordered" evidence="6">
    <location>
        <begin position="1"/>
        <end position="96"/>
    </location>
</feature>
<organism evidence="8 9">
    <name type="scientific">Buddleja alternifolia</name>
    <dbReference type="NCBI Taxonomy" id="168488"/>
    <lineage>
        <taxon>Eukaryota</taxon>
        <taxon>Viridiplantae</taxon>
        <taxon>Streptophyta</taxon>
        <taxon>Embryophyta</taxon>
        <taxon>Tracheophyta</taxon>
        <taxon>Spermatophyta</taxon>
        <taxon>Magnoliopsida</taxon>
        <taxon>eudicotyledons</taxon>
        <taxon>Gunneridae</taxon>
        <taxon>Pentapetalae</taxon>
        <taxon>asterids</taxon>
        <taxon>lamiids</taxon>
        <taxon>Lamiales</taxon>
        <taxon>Scrophulariaceae</taxon>
        <taxon>Buddlejeae</taxon>
        <taxon>Buddleja</taxon>
    </lineage>
</organism>
<dbReference type="Proteomes" id="UP000826271">
    <property type="component" value="Unassembled WGS sequence"/>
</dbReference>
<dbReference type="PANTHER" id="PTHR12396">
    <property type="entry name" value="METHYL-CPG BINDING PROTEIN, MBD"/>
    <property type="match status" value="1"/>
</dbReference>
<comment type="subcellular location">
    <subcellularLocation>
        <location evidence="1">Nucleus</location>
    </subcellularLocation>
</comment>
<evidence type="ECO:0000313" key="8">
    <source>
        <dbReference type="EMBL" id="KAG8371143.1"/>
    </source>
</evidence>
<evidence type="ECO:0000256" key="1">
    <source>
        <dbReference type="ARBA" id="ARBA00004123"/>
    </source>
</evidence>
<feature type="region of interest" description="Disordered" evidence="6">
    <location>
        <begin position="144"/>
        <end position="225"/>
    </location>
</feature>
<feature type="compositionally biased region" description="Basic residues" evidence="6">
    <location>
        <begin position="168"/>
        <end position="177"/>
    </location>
</feature>
<evidence type="ECO:0000256" key="2">
    <source>
        <dbReference type="ARBA" id="ARBA00023015"/>
    </source>
</evidence>
<evidence type="ECO:0000256" key="3">
    <source>
        <dbReference type="ARBA" id="ARBA00023125"/>
    </source>
</evidence>
<dbReference type="SUPFAM" id="SSF54171">
    <property type="entry name" value="DNA-binding domain"/>
    <property type="match status" value="1"/>
</dbReference>
<reference evidence="8" key="1">
    <citation type="submission" date="2019-10" db="EMBL/GenBank/DDBJ databases">
        <authorList>
            <person name="Zhang R."/>
            <person name="Pan Y."/>
            <person name="Wang J."/>
            <person name="Ma R."/>
            <person name="Yu S."/>
        </authorList>
    </citation>
    <scope>NUCLEOTIDE SEQUENCE</scope>
    <source>
        <strain evidence="8">LA-IB0</strain>
        <tissue evidence="8">Leaf</tissue>
    </source>
</reference>
<dbReference type="GO" id="GO:0005634">
    <property type="term" value="C:nucleus"/>
    <property type="evidence" value="ECO:0007669"/>
    <property type="project" value="UniProtKB-SubCell"/>
</dbReference>
<keyword evidence="3" id="KW-0238">DNA-binding</keyword>
<dbReference type="InterPro" id="IPR001739">
    <property type="entry name" value="Methyl_CpG_DNA-bd"/>
</dbReference>
<keyword evidence="9" id="KW-1185">Reference proteome</keyword>
<evidence type="ECO:0000256" key="4">
    <source>
        <dbReference type="ARBA" id="ARBA00023163"/>
    </source>
</evidence>
<evidence type="ECO:0000313" key="9">
    <source>
        <dbReference type="Proteomes" id="UP000826271"/>
    </source>
</evidence>
<evidence type="ECO:0000256" key="5">
    <source>
        <dbReference type="ARBA" id="ARBA00023242"/>
    </source>
</evidence>
<dbReference type="InterPro" id="IPR016177">
    <property type="entry name" value="DNA-bd_dom_sf"/>
</dbReference>
<feature type="compositionally biased region" description="Polar residues" evidence="6">
    <location>
        <begin position="42"/>
        <end position="52"/>
    </location>
</feature>
<proteinExistence type="predicted"/>
<keyword evidence="2" id="KW-0805">Transcription regulation</keyword>
<feature type="compositionally biased region" description="Polar residues" evidence="6">
    <location>
        <begin position="202"/>
        <end position="215"/>
    </location>
</feature>
<dbReference type="Pfam" id="PF01429">
    <property type="entry name" value="MBD"/>
    <property type="match status" value="1"/>
</dbReference>
<keyword evidence="4" id="KW-0804">Transcription</keyword>
<feature type="domain" description="MBD" evidence="7">
    <location>
        <begin position="89"/>
        <end position="164"/>
    </location>
</feature>
<dbReference type="PANTHER" id="PTHR12396:SF46">
    <property type="entry name" value="METHYL-CPG-BINDING DOMAIN-CONTAINING PROTEIN 6"/>
    <property type="match status" value="1"/>
</dbReference>
<dbReference type="AlphaFoldDB" id="A0AAV6WKQ2"/>
<evidence type="ECO:0000256" key="6">
    <source>
        <dbReference type="SAM" id="MobiDB-lite"/>
    </source>
</evidence>
<gene>
    <name evidence="8" type="ORF">BUALT_Bualt13G0056100</name>
</gene>
<dbReference type="PROSITE" id="PS50982">
    <property type="entry name" value="MBD"/>
    <property type="match status" value="1"/>
</dbReference>
<keyword evidence="5" id="KW-0539">Nucleus</keyword>
<evidence type="ECO:0000259" key="7">
    <source>
        <dbReference type="PROSITE" id="PS50982"/>
    </source>
</evidence>